<organism evidence="2 3">
    <name type="scientific">Rhipicephalus microplus</name>
    <name type="common">Cattle tick</name>
    <name type="synonym">Boophilus microplus</name>
    <dbReference type="NCBI Taxonomy" id="6941"/>
    <lineage>
        <taxon>Eukaryota</taxon>
        <taxon>Metazoa</taxon>
        <taxon>Ecdysozoa</taxon>
        <taxon>Arthropoda</taxon>
        <taxon>Chelicerata</taxon>
        <taxon>Arachnida</taxon>
        <taxon>Acari</taxon>
        <taxon>Parasitiformes</taxon>
        <taxon>Ixodida</taxon>
        <taxon>Ixodoidea</taxon>
        <taxon>Ixodidae</taxon>
        <taxon>Rhipicephalinae</taxon>
        <taxon>Rhipicephalus</taxon>
        <taxon>Boophilus</taxon>
    </lineage>
</organism>
<dbReference type="EMBL" id="JABSTU010000001">
    <property type="protein sequence ID" value="KAH8041367.1"/>
    <property type="molecule type" value="Genomic_DNA"/>
</dbReference>
<feature type="region of interest" description="Disordered" evidence="1">
    <location>
        <begin position="221"/>
        <end position="249"/>
    </location>
</feature>
<reference evidence="2" key="1">
    <citation type="journal article" date="2020" name="Cell">
        <title>Large-Scale Comparative Analyses of Tick Genomes Elucidate Their Genetic Diversity and Vector Capacities.</title>
        <authorList>
            <consortium name="Tick Genome and Microbiome Consortium (TIGMIC)"/>
            <person name="Jia N."/>
            <person name="Wang J."/>
            <person name="Shi W."/>
            <person name="Du L."/>
            <person name="Sun Y."/>
            <person name="Zhan W."/>
            <person name="Jiang J.F."/>
            <person name="Wang Q."/>
            <person name="Zhang B."/>
            <person name="Ji P."/>
            <person name="Bell-Sakyi L."/>
            <person name="Cui X.M."/>
            <person name="Yuan T.T."/>
            <person name="Jiang B.G."/>
            <person name="Yang W.F."/>
            <person name="Lam T.T."/>
            <person name="Chang Q.C."/>
            <person name="Ding S.J."/>
            <person name="Wang X.J."/>
            <person name="Zhu J.G."/>
            <person name="Ruan X.D."/>
            <person name="Zhao L."/>
            <person name="Wei J.T."/>
            <person name="Ye R.Z."/>
            <person name="Que T.C."/>
            <person name="Du C.H."/>
            <person name="Zhou Y.H."/>
            <person name="Cheng J.X."/>
            <person name="Dai P.F."/>
            <person name="Guo W.B."/>
            <person name="Han X.H."/>
            <person name="Huang E.J."/>
            <person name="Li L.F."/>
            <person name="Wei W."/>
            <person name="Gao Y.C."/>
            <person name="Liu J.Z."/>
            <person name="Shao H.Z."/>
            <person name="Wang X."/>
            <person name="Wang C.C."/>
            <person name="Yang T.C."/>
            <person name="Huo Q.B."/>
            <person name="Li W."/>
            <person name="Chen H.Y."/>
            <person name="Chen S.E."/>
            <person name="Zhou L.G."/>
            <person name="Ni X.B."/>
            <person name="Tian J.H."/>
            <person name="Sheng Y."/>
            <person name="Liu T."/>
            <person name="Pan Y.S."/>
            <person name="Xia L.Y."/>
            <person name="Li J."/>
            <person name="Zhao F."/>
            <person name="Cao W.C."/>
        </authorList>
    </citation>
    <scope>NUCLEOTIDE SEQUENCE</scope>
    <source>
        <strain evidence="2">Rmic-2018</strain>
    </source>
</reference>
<accession>A0A9J6F4F4</accession>
<name>A0A9J6F4F4_RHIMP</name>
<evidence type="ECO:0000256" key="1">
    <source>
        <dbReference type="SAM" id="MobiDB-lite"/>
    </source>
</evidence>
<sequence>MVQASMDAIVGGRRSMSCEFPYLEDASSFAESSGEARCSGWSPWSTQLPTADLLNVSASGGCSPQALHVISKQRDRHVRGGTGRTPGGIIGDTVHAGPQEGTALEVLLNVAQRAAPERSRFLGGLLVGSASATPDFEATQPRCRNAETWWRQTSGVRVNECRTGVHGRYEHRRPHVHHHSEHVAGRTAGNRFIGRWKRTAQRRKASGTHPWSGVSKLAVVNGEPRRGDGTMRRCSSPSQKPRHGCGQRALRSPRGGIARTLLPPPAGPCPLAGGLDAGVRSRLRRHSTHFDVVPRQLSSPATTACGSLTPANRLPFSGSALFFPRPRAKRRGGWKNVPRRRFSSAVFGGSVEERRRQIRSGTKMLRSPIPQL</sequence>
<reference evidence="2" key="2">
    <citation type="submission" date="2021-09" db="EMBL/GenBank/DDBJ databases">
        <authorList>
            <person name="Jia N."/>
            <person name="Wang J."/>
            <person name="Shi W."/>
            <person name="Du L."/>
            <person name="Sun Y."/>
            <person name="Zhan W."/>
            <person name="Jiang J."/>
            <person name="Wang Q."/>
            <person name="Zhang B."/>
            <person name="Ji P."/>
            <person name="Sakyi L.B."/>
            <person name="Cui X."/>
            <person name="Yuan T."/>
            <person name="Jiang B."/>
            <person name="Yang W."/>
            <person name="Lam T.T.-Y."/>
            <person name="Chang Q."/>
            <person name="Ding S."/>
            <person name="Wang X."/>
            <person name="Zhu J."/>
            <person name="Ruan X."/>
            <person name="Zhao L."/>
            <person name="Wei J."/>
            <person name="Que T."/>
            <person name="Du C."/>
            <person name="Cheng J."/>
            <person name="Dai P."/>
            <person name="Han X."/>
            <person name="Huang E."/>
            <person name="Gao Y."/>
            <person name="Liu J."/>
            <person name="Shao H."/>
            <person name="Ye R."/>
            <person name="Li L."/>
            <person name="Wei W."/>
            <person name="Wang X."/>
            <person name="Wang C."/>
            <person name="Huo Q."/>
            <person name="Li W."/>
            <person name="Guo W."/>
            <person name="Chen H."/>
            <person name="Chen S."/>
            <person name="Zhou L."/>
            <person name="Zhou L."/>
            <person name="Ni X."/>
            <person name="Tian J."/>
            <person name="Zhou Y."/>
            <person name="Sheng Y."/>
            <person name="Liu T."/>
            <person name="Pan Y."/>
            <person name="Xia L."/>
            <person name="Li J."/>
            <person name="Zhao F."/>
            <person name="Cao W."/>
        </authorList>
    </citation>
    <scope>NUCLEOTIDE SEQUENCE</scope>
    <source>
        <strain evidence="2">Rmic-2018</strain>
        <tissue evidence="2">Larvae</tissue>
    </source>
</reference>
<evidence type="ECO:0000313" key="3">
    <source>
        <dbReference type="Proteomes" id="UP000821866"/>
    </source>
</evidence>
<protein>
    <submittedName>
        <fullName evidence="2">Uncharacterized protein</fullName>
    </submittedName>
</protein>
<gene>
    <name evidence="2" type="ORF">HPB51_014648</name>
</gene>
<dbReference type="AlphaFoldDB" id="A0A9J6F4F4"/>
<comment type="caution">
    <text evidence="2">The sequence shown here is derived from an EMBL/GenBank/DDBJ whole genome shotgun (WGS) entry which is preliminary data.</text>
</comment>
<evidence type="ECO:0000313" key="2">
    <source>
        <dbReference type="EMBL" id="KAH8041367.1"/>
    </source>
</evidence>
<keyword evidence="3" id="KW-1185">Reference proteome</keyword>
<proteinExistence type="predicted"/>
<dbReference type="Proteomes" id="UP000821866">
    <property type="component" value="Chromosome 1"/>
</dbReference>